<comment type="caution">
    <text evidence="6">The sequence shown here is derived from an EMBL/GenBank/DDBJ whole genome shotgun (WGS) entry which is preliminary data.</text>
</comment>
<dbReference type="InterPro" id="IPR008969">
    <property type="entry name" value="CarboxyPept-like_regulatory"/>
</dbReference>
<evidence type="ECO:0000256" key="3">
    <source>
        <dbReference type="ARBA" id="ARBA00023237"/>
    </source>
</evidence>
<dbReference type="Pfam" id="PF07676">
    <property type="entry name" value="PD40"/>
    <property type="match status" value="1"/>
</dbReference>
<dbReference type="PRINTS" id="PR01021">
    <property type="entry name" value="OMPADOMAIN"/>
</dbReference>
<evidence type="ECO:0000313" key="7">
    <source>
        <dbReference type="Proteomes" id="UP001153642"/>
    </source>
</evidence>
<dbReference type="InterPro" id="IPR036737">
    <property type="entry name" value="OmpA-like_sf"/>
</dbReference>
<dbReference type="RefSeq" id="WP_277901214.1">
    <property type="nucleotide sequence ID" value="NZ_JAPMUA010000007.1"/>
</dbReference>
<dbReference type="SUPFAM" id="SSF82171">
    <property type="entry name" value="DPP6 N-terminal domain-like"/>
    <property type="match status" value="1"/>
</dbReference>
<dbReference type="Pfam" id="PF00691">
    <property type="entry name" value="OmpA"/>
    <property type="match status" value="1"/>
</dbReference>
<dbReference type="Gene3D" id="3.30.1330.60">
    <property type="entry name" value="OmpA-like domain"/>
    <property type="match status" value="1"/>
</dbReference>
<dbReference type="CDD" id="cd07185">
    <property type="entry name" value="OmpA_C-like"/>
    <property type="match status" value="1"/>
</dbReference>
<dbReference type="PANTHER" id="PTHR30329:SF21">
    <property type="entry name" value="LIPOPROTEIN YIAD-RELATED"/>
    <property type="match status" value="1"/>
</dbReference>
<dbReference type="InterPro" id="IPR011659">
    <property type="entry name" value="WD40"/>
</dbReference>
<dbReference type="SUPFAM" id="SSF49464">
    <property type="entry name" value="Carboxypeptidase regulatory domain-like"/>
    <property type="match status" value="1"/>
</dbReference>
<dbReference type="InterPro" id="IPR050330">
    <property type="entry name" value="Bact_OuterMem_StrucFunc"/>
</dbReference>
<evidence type="ECO:0000313" key="6">
    <source>
        <dbReference type="EMBL" id="MDG3587554.1"/>
    </source>
</evidence>
<evidence type="ECO:0000256" key="4">
    <source>
        <dbReference type="PROSITE-ProRule" id="PRU00473"/>
    </source>
</evidence>
<gene>
    <name evidence="6" type="ORF">OSR52_16975</name>
</gene>
<proteinExistence type="predicted"/>
<dbReference type="InterPro" id="IPR006664">
    <property type="entry name" value="OMP_bac"/>
</dbReference>
<dbReference type="PROSITE" id="PS51123">
    <property type="entry name" value="OMPA_2"/>
    <property type="match status" value="1"/>
</dbReference>
<dbReference type="SUPFAM" id="SSF103088">
    <property type="entry name" value="OmpA-like"/>
    <property type="match status" value="1"/>
</dbReference>
<dbReference type="EMBL" id="JAPMUA010000007">
    <property type="protein sequence ID" value="MDG3587554.1"/>
    <property type="molecule type" value="Genomic_DNA"/>
</dbReference>
<keyword evidence="7" id="KW-1185">Reference proteome</keyword>
<reference evidence="6" key="1">
    <citation type="submission" date="2022-11" db="EMBL/GenBank/DDBJ databases">
        <title>High-quality draft genome sequence of Galbibacter sp. strain CMA-7.</title>
        <authorList>
            <person name="Wei L."/>
            <person name="Dong C."/>
            <person name="Shao Z."/>
        </authorList>
    </citation>
    <scope>NUCLEOTIDE SEQUENCE</scope>
    <source>
        <strain evidence="6">CMA-7</strain>
    </source>
</reference>
<dbReference type="InterPro" id="IPR011042">
    <property type="entry name" value="6-blade_b-propeller_TolB-like"/>
</dbReference>
<organism evidence="6 7">
    <name type="scientific">Galbibacter pacificus</name>
    <dbReference type="NCBI Taxonomy" id="2996052"/>
    <lineage>
        <taxon>Bacteria</taxon>
        <taxon>Pseudomonadati</taxon>
        <taxon>Bacteroidota</taxon>
        <taxon>Flavobacteriia</taxon>
        <taxon>Flavobacteriales</taxon>
        <taxon>Flavobacteriaceae</taxon>
        <taxon>Galbibacter</taxon>
    </lineage>
</organism>
<accession>A0ABT6FWB2</accession>
<name>A0ABT6FWB2_9FLAO</name>
<sequence>MKKFLILIILVHVNLFGQKNTWKADQLYADYHFEEAAELYKKSIANTNSMEDAIIEKLADCYFNVCDYQNAYKWYDELYHLNHKKMKESTFIKYVQSAKASRDYEKANKLINDFYADDYNRIEMVTTQKRYLDNIKESDSLYKIDNLDINTSKSDFAPVYYGDYLIFSSARDTSISKEKIYMWNKQPYLDIYIAERNKANGELNNPEKFGSNATSGFHDATLCFSRDGRFVYFTQNYTKKNRLKANKDGISNFEILRGYVKGDQITNVESLSFNSTDYSCGHPAISVDGRYLYFASDMPGGYGASDIYVAEIFEDGKTNKPVNLGATINTAGREMFPFATDSVLYFSSDAHYGLGGLDIFASKIESKTAYEIPLNMGPALNSNMDDFSLIYNPEDRTGYFASNRSLGKGDDDIYFFKKKEPMQYQTFSGYVYDKTTQEPIANASIVVNDILNDTLYTQIESDEDGYYEVKLPFKKEHELIFSKSRYTSETLYAKTTDEPGKKLEDNDVYLTSLESLTVKEGNMTKIDVDPIFFEYDKADITPKAELALEKVLYVMNEFPSINIMIESHTDSRGSDDYNHKLSNARAENTKRYLIANGIDANRIEGARGFGESKLLNKCSNGVSCTEAEHAINRRSNFIIIEDQKEQLTGF</sequence>
<protein>
    <submittedName>
        <fullName evidence="6">OmpA family protein</fullName>
    </submittedName>
</protein>
<keyword evidence="2 4" id="KW-0472">Membrane</keyword>
<dbReference type="Proteomes" id="UP001153642">
    <property type="component" value="Unassembled WGS sequence"/>
</dbReference>
<evidence type="ECO:0000259" key="5">
    <source>
        <dbReference type="PROSITE" id="PS51123"/>
    </source>
</evidence>
<feature type="domain" description="OmpA-like" evidence="5">
    <location>
        <begin position="520"/>
        <end position="643"/>
    </location>
</feature>
<dbReference type="Gene3D" id="2.60.40.1120">
    <property type="entry name" value="Carboxypeptidase-like, regulatory domain"/>
    <property type="match status" value="1"/>
</dbReference>
<evidence type="ECO:0000256" key="1">
    <source>
        <dbReference type="ARBA" id="ARBA00004442"/>
    </source>
</evidence>
<comment type="subcellular location">
    <subcellularLocation>
        <location evidence="1">Cell outer membrane</location>
    </subcellularLocation>
</comment>
<dbReference type="Gene3D" id="2.120.10.30">
    <property type="entry name" value="TolB, C-terminal domain"/>
    <property type="match status" value="1"/>
</dbReference>
<dbReference type="InterPro" id="IPR006665">
    <property type="entry name" value="OmpA-like"/>
</dbReference>
<evidence type="ECO:0000256" key="2">
    <source>
        <dbReference type="ARBA" id="ARBA00023136"/>
    </source>
</evidence>
<keyword evidence="3" id="KW-0998">Cell outer membrane</keyword>
<dbReference type="PANTHER" id="PTHR30329">
    <property type="entry name" value="STATOR ELEMENT OF FLAGELLAR MOTOR COMPLEX"/>
    <property type="match status" value="1"/>
</dbReference>